<evidence type="ECO:0000256" key="8">
    <source>
        <dbReference type="ARBA" id="ARBA00023136"/>
    </source>
</evidence>
<dbReference type="GO" id="GO:0005743">
    <property type="term" value="C:mitochondrial inner membrane"/>
    <property type="evidence" value="ECO:0007669"/>
    <property type="project" value="UniProtKB-SubCell"/>
</dbReference>
<dbReference type="InterPro" id="IPR039205">
    <property type="entry name" value="NDUFA11"/>
</dbReference>
<evidence type="ECO:0000256" key="10">
    <source>
        <dbReference type="ARBA" id="ARBA00031497"/>
    </source>
</evidence>
<keyword evidence="13" id="KW-1185">Reference proteome</keyword>
<evidence type="ECO:0000256" key="5">
    <source>
        <dbReference type="ARBA" id="ARBA00022792"/>
    </source>
</evidence>
<name>A0A194R0W6_PAPMA</name>
<dbReference type="InParanoid" id="A0A194R0W6"/>
<dbReference type="PANTHER" id="PTHR21382:SF1">
    <property type="entry name" value="NADH DEHYDROGENASE [UBIQUINONE] 1 ALPHA SUBCOMPLEX SUBUNIT 11"/>
    <property type="match status" value="1"/>
</dbReference>
<dbReference type="AlphaFoldDB" id="A0A194R0W6"/>
<feature type="transmembrane region" description="Helical" evidence="11">
    <location>
        <begin position="56"/>
        <end position="74"/>
    </location>
</feature>
<dbReference type="STRING" id="76193.A0A194R0W6"/>
<evidence type="ECO:0000256" key="6">
    <source>
        <dbReference type="ARBA" id="ARBA00022989"/>
    </source>
</evidence>
<organism evidence="12 13">
    <name type="scientific">Papilio machaon</name>
    <name type="common">Old World swallowtail butterfly</name>
    <dbReference type="NCBI Taxonomy" id="76193"/>
    <lineage>
        <taxon>Eukaryota</taxon>
        <taxon>Metazoa</taxon>
        <taxon>Ecdysozoa</taxon>
        <taxon>Arthropoda</taxon>
        <taxon>Hexapoda</taxon>
        <taxon>Insecta</taxon>
        <taxon>Pterygota</taxon>
        <taxon>Neoptera</taxon>
        <taxon>Endopterygota</taxon>
        <taxon>Lepidoptera</taxon>
        <taxon>Glossata</taxon>
        <taxon>Ditrysia</taxon>
        <taxon>Papilionoidea</taxon>
        <taxon>Papilionidae</taxon>
        <taxon>Papilioninae</taxon>
        <taxon>Papilio</taxon>
    </lineage>
</organism>
<dbReference type="PANTHER" id="PTHR21382">
    <property type="entry name" value="NADH-UBIQUINONE OXIDOREDUCTASE SUBUNIT"/>
    <property type="match status" value="1"/>
</dbReference>
<dbReference type="GO" id="GO:0006120">
    <property type="term" value="P:mitochondrial electron transport, NADH to ubiquinone"/>
    <property type="evidence" value="ECO:0007669"/>
    <property type="project" value="InterPro"/>
</dbReference>
<keyword evidence="5" id="KW-0999">Mitochondrion inner membrane</keyword>
<comment type="similarity">
    <text evidence="2">Belongs to the complex I NDUFA11 subunit family.</text>
</comment>
<feature type="transmembrane region" description="Helical" evidence="11">
    <location>
        <begin position="27"/>
        <end position="44"/>
    </location>
</feature>
<proteinExistence type="inferred from homology"/>
<dbReference type="Proteomes" id="UP000053240">
    <property type="component" value="Unassembled WGS sequence"/>
</dbReference>
<keyword evidence="12" id="KW-0830">Ubiquinone</keyword>
<keyword evidence="6 11" id="KW-1133">Transmembrane helix</keyword>
<evidence type="ECO:0000256" key="3">
    <source>
        <dbReference type="ARBA" id="ARBA00018191"/>
    </source>
</evidence>
<evidence type="ECO:0000256" key="11">
    <source>
        <dbReference type="SAM" id="Phobius"/>
    </source>
</evidence>
<evidence type="ECO:0000256" key="2">
    <source>
        <dbReference type="ARBA" id="ARBA00008699"/>
    </source>
</evidence>
<keyword evidence="4 11" id="KW-0812">Transmembrane</keyword>
<evidence type="ECO:0000256" key="9">
    <source>
        <dbReference type="ARBA" id="ARBA00030608"/>
    </source>
</evidence>
<evidence type="ECO:0000256" key="4">
    <source>
        <dbReference type="ARBA" id="ARBA00022692"/>
    </source>
</evidence>
<sequence>MSLLTYKYYDTPEGEDIYKKVFVTGKYATLTGLAVASFDVLMFSHPKGILNTTGRYMFYLGPLVGMATAFTVTANVAQKIRGKNDGVNYFLGGAAAGSILSAWTRSLTIALPAACVLGAAALVKKAAVDGGWVLMPSIPPSATKTIQSVRHDWTMVNDIDALKTWTTGNTQHNNSNLLEILLKLLKNTHVLLPVLNVSIGHLIHNI</sequence>
<comment type="subcellular location">
    <subcellularLocation>
        <location evidence="1">Mitochondrion inner membrane</location>
        <topology evidence="1">Multi-pass membrane protein</topology>
        <orientation evidence="1">Matrix side</orientation>
    </subcellularLocation>
</comment>
<protein>
    <recommendedName>
        <fullName evidence="3">NADH dehydrogenase [ubiquinone] 1 alpha subcomplex subunit 11</fullName>
    </recommendedName>
    <alternativeName>
        <fullName evidence="9">Complex I-B14.7</fullName>
    </alternativeName>
    <alternativeName>
        <fullName evidence="10">NADH-ubiquinone oxidoreductase subunit B14.7</fullName>
    </alternativeName>
</protein>
<dbReference type="EMBL" id="KQ461073">
    <property type="protein sequence ID" value="KPJ09486.1"/>
    <property type="molecule type" value="Genomic_DNA"/>
</dbReference>
<keyword evidence="7" id="KW-0496">Mitochondrion</keyword>
<keyword evidence="8 11" id="KW-0472">Membrane</keyword>
<gene>
    <name evidence="12" type="ORF">RR48_13120</name>
</gene>
<evidence type="ECO:0000256" key="7">
    <source>
        <dbReference type="ARBA" id="ARBA00023128"/>
    </source>
</evidence>
<dbReference type="GO" id="GO:0045271">
    <property type="term" value="C:respiratory chain complex I"/>
    <property type="evidence" value="ECO:0007669"/>
    <property type="project" value="InterPro"/>
</dbReference>
<accession>A0A194R0W6</accession>
<reference evidence="12 13" key="1">
    <citation type="journal article" date="2015" name="Nat. Commun.">
        <title>Outbred genome sequencing and CRISPR/Cas9 gene editing in butterflies.</title>
        <authorList>
            <person name="Li X."/>
            <person name="Fan D."/>
            <person name="Zhang W."/>
            <person name="Liu G."/>
            <person name="Zhang L."/>
            <person name="Zhao L."/>
            <person name="Fang X."/>
            <person name="Chen L."/>
            <person name="Dong Y."/>
            <person name="Chen Y."/>
            <person name="Ding Y."/>
            <person name="Zhao R."/>
            <person name="Feng M."/>
            <person name="Zhu Y."/>
            <person name="Feng Y."/>
            <person name="Jiang X."/>
            <person name="Zhu D."/>
            <person name="Xiang H."/>
            <person name="Feng X."/>
            <person name="Li S."/>
            <person name="Wang J."/>
            <person name="Zhang G."/>
            <person name="Kronforst M.R."/>
            <person name="Wang W."/>
        </authorList>
    </citation>
    <scope>NUCLEOTIDE SEQUENCE [LARGE SCALE GENOMIC DNA]</scope>
    <source>
        <strain evidence="12">Ya'a_city_454_Pm</strain>
        <tissue evidence="12">Whole body</tissue>
    </source>
</reference>
<evidence type="ECO:0000313" key="13">
    <source>
        <dbReference type="Proteomes" id="UP000053240"/>
    </source>
</evidence>
<dbReference type="FunCoup" id="A0A194R0W6">
    <property type="interactions" value="203"/>
</dbReference>
<evidence type="ECO:0000313" key="12">
    <source>
        <dbReference type="EMBL" id="KPJ09486.1"/>
    </source>
</evidence>
<evidence type="ECO:0000256" key="1">
    <source>
        <dbReference type="ARBA" id="ARBA00004292"/>
    </source>
</evidence>